<dbReference type="InterPro" id="IPR036291">
    <property type="entry name" value="NAD(P)-bd_dom_sf"/>
</dbReference>
<reference evidence="2 3" key="1">
    <citation type="submission" date="2023-07" db="EMBL/GenBank/DDBJ databases">
        <title>Genomic Encyclopedia of Type Strains, Phase IV (KMG-IV): sequencing the most valuable type-strain genomes for metagenomic binning, comparative biology and taxonomic classification.</title>
        <authorList>
            <person name="Goeker M."/>
        </authorList>
    </citation>
    <scope>NUCLEOTIDE SEQUENCE [LARGE SCALE GENOMIC DNA]</scope>
    <source>
        <strain evidence="2 3">B1-1</strain>
    </source>
</reference>
<dbReference type="PANTHER" id="PTHR43708">
    <property type="entry name" value="CONSERVED EXPRESSED OXIDOREDUCTASE (EUROFUNG)"/>
    <property type="match status" value="1"/>
</dbReference>
<comment type="caution">
    <text evidence="2">The sequence shown here is derived from an EMBL/GenBank/DDBJ whole genome shotgun (WGS) entry which is preliminary data.</text>
</comment>
<gene>
    <name evidence="2" type="ORF">QO015_002475</name>
</gene>
<dbReference type="RefSeq" id="WP_266279069.1">
    <property type="nucleotide sequence ID" value="NZ_JAPKNF010000001.1"/>
</dbReference>
<dbReference type="Proteomes" id="UP001223743">
    <property type="component" value="Unassembled WGS sequence"/>
</dbReference>
<dbReference type="InterPro" id="IPR051317">
    <property type="entry name" value="Gfo/Idh/MocA_oxidoreduct"/>
</dbReference>
<dbReference type="EMBL" id="JAUSWJ010000001">
    <property type="protein sequence ID" value="MDQ0516862.1"/>
    <property type="molecule type" value="Genomic_DNA"/>
</dbReference>
<sequence>MAHIIRVGVVGCGEVAQIIHLPTLRDLPHLFQVTALCDISRTVVDAAGRQTPGARLYDSHEALIADPDVDAVLIANPHVYHAEVAIAVMAAGKHVLVEKPMCISLEEADRLAEAEARHGVTVQVGFMRRHAPAFVEAVKRIEPLRGDILLARVRDVIGANALIINSTSRVVRGTDIPAAAIEAAKVAMAEATKKAIGIGEGPIAMAYGLMLGLSSHDISAMRELIGRPERVLMATQRHGGRAITASFDYGHFVCQFETAVDQIPHFDAHLEVSTPKEVIRVDYDTPYIRHQPARLTVLKPHGEAGASTEVSFPTRYDSFAVEWNDFHRNVTERRRPKTSIADAREDLELFKAMAGFMVEAARA</sequence>
<name>A0ABU0M7B4_9HYPH</name>
<evidence type="ECO:0000259" key="1">
    <source>
        <dbReference type="Pfam" id="PF01408"/>
    </source>
</evidence>
<protein>
    <submittedName>
        <fullName evidence="2">Dehydrogenase</fullName>
    </submittedName>
</protein>
<proteinExistence type="predicted"/>
<dbReference type="PANTHER" id="PTHR43708:SF4">
    <property type="entry name" value="OXIDOREDUCTASE YCEM-RELATED"/>
    <property type="match status" value="1"/>
</dbReference>
<dbReference type="Pfam" id="PF01408">
    <property type="entry name" value="GFO_IDH_MocA"/>
    <property type="match status" value="1"/>
</dbReference>
<keyword evidence="3" id="KW-1185">Reference proteome</keyword>
<accession>A0ABU0M7B4</accession>
<dbReference type="SUPFAM" id="SSF51735">
    <property type="entry name" value="NAD(P)-binding Rossmann-fold domains"/>
    <property type="match status" value="1"/>
</dbReference>
<dbReference type="Gene3D" id="3.40.50.720">
    <property type="entry name" value="NAD(P)-binding Rossmann-like Domain"/>
    <property type="match status" value="1"/>
</dbReference>
<evidence type="ECO:0000313" key="3">
    <source>
        <dbReference type="Proteomes" id="UP001223743"/>
    </source>
</evidence>
<dbReference type="InterPro" id="IPR000683">
    <property type="entry name" value="Gfo/Idh/MocA-like_OxRdtase_N"/>
</dbReference>
<feature type="domain" description="Gfo/Idh/MocA-like oxidoreductase N-terminal" evidence="1">
    <location>
        <begin position="5"/>
        <end position="126"/>
    </location>
</feature>
<dbReference type="Gene3D" id="3.30.360.10">
    <property type="entry name" value="Dihydrodipicolinate Reductase, domain 2"/>
    <property type="match status" value="1"/>
</dbReference>
<organism evidence="2 3">
    <name type="scientific">Kaistia geumhonensis</name>
    <dbReference type="NCBI Taxonomy" id="410839"/>
    <lineage>
        <taxon>Bacteria</taxon>
        <taxon>Pseudomonadati</taxon>
        <taxon>Pseudomonadota</taxon>
        <taxon>Alphaproteobacteria</taxon>
        <taxon>Hyphomicrobiales</taxon>
        <taxon>Kaistiaceae</taxon>
        <taxon>Kaistia</taxon>
    </lineage>
</organism>
<evidence type="ECO:0000313" key="2">
    <source>
        <dbReference type="EMBL" id="MDQ0516862.1"/>
    </source>
</evidence>